<keyword evidence="1" id="KW-1133">Transmembrane helix</keyword>
<dbReference type="Proteomes" id="UP000253676">
    <property type="component" value="Unassembled WGS sequence"/>
</dbReference>
<dbReference type="AlphaFoldDB" id="A0A366B0T1"/>
<dbReference type="EMBL" id="QNUX01000010">
    <property type="protein sequence ID" value="RBN49764.1"/>
    <property type="molecule type" value="Genomic_DNA"/>
</dbReference>
<protein>
    <submittedName>
        <fullName evidence="2">Uncharacterized protein</fullName>
    </submittedName>
</protein>
<accession>A0A366B0T1</accession>
<gene>
    <name evidence="2" type="ORF">DR980_11140</name>
</gene>
<feature type="transmembrane region" description="Helical" evidence="1">
    <location>
        <begin position="42"/>
        <end position="59"/>
    </location>
</feature>
<comment type="caution">
    <text evidence="2">The sequence shown here is derived from an EMBL/GenBank/DDBJ whole genome shotgun (WGS) entry which is preliminary data.</text>
</comment>
<evidence type="ECO:0000313" key="2">
    <source>
        <dbReference type="EMBL" id="RBN49764.1"/>
    </source>
</evidence>
<evidence type="ECO:0000313" key="3">
    <source>
        <dbReference type="Proteomes" id="UP000253676"/>
    </source>
</evidence>
<feature type="transmembrane region" description="Helical" evidence="1">
    <location>
        <begin position="12"/>
        <end position="30"/>
    </location>
</feature>
<keyword evidence="1" id="KW-0812">Transmembrane</keyword>
<reference evidence="2 3" key="1">
    <citation type="submission" date="2018-07" db="EMBL/GenBank/DDBJ databases">
        <title>Complete genome sequence of Flavobacterium psychrolimnae LMG 22018.</title>
        <authorList>
            <person name="Kim D.-U."/>
        </authorList>
    </citation>
    <scope>NUCLEOTIDE SEQUENCE [LARGE SCALE GENOMIC DNA]</scope>
    <source>
        <strain evidence="2 3">LMG 22018</strain>
    </source>
</reference>
<organism evidence="2 3">
    <name type="scientific">Flavobacterium psychrolimnae</name>
    <dbReference type="NCBI Taxonomy" id="249351"/>
    <lineage>
        <taxon>Bacteria</taxon>
        <taxon>Pseudomonadati</taxon>
        <taxon>Bacteroidota</taxon>
        <taxon>Flavobacteriia</taxon>
        <taxon>Flavobacteriales</taxon>
        <taxon>Flavobacteriaceae</taxon>
        <taxon>Flavobacterium</taxon>
    </lineage>
</organism>
<proteinExistence type="predicted"/>
<sequence length="66" mass="8050">MFKKTFFGSEPLFFQLIYSITFLGFLYVMYEVIFLDYIDQTKHLKGVILILFGIFYFRMSRNQIKK</sequence>
<keyword evidence="1" id="KW-0472">Membrane</keyword>
<keyword evidence="3" id="KW-1185">Reference proteome</keyword>
<name>A0A366B0T1_9FLAO</name>
<evidence type="ECO:0000256" key="1">
    <source>
        <dbReference type="SAM" id="Phobius"/>
    </source>
</evidence>